<dbReference type="Proteomes" id="UP000789405">
    <property type="component" value="Unassembled WGS sequence"/>
</dbReference>
<dbReference type="Gene3D" id="1.10.10.60">
    <property type="entry name" value="Homeodomain-like"/>
    <property type="match status" value="2"/>
</dbReference>
<protein>
    <submittedName>
        <fullName evidence="6">20367_t:CDS:1</fullName>
    </submittedName>
</protein>
<dbReference type="AlphaFoldDB" id="A0A9N9I347"/>
<comment type="caution">
    <text evidence="6">The sequence shown here is derived from an EMBL/GenBank/DDBJ whole genome shotgun (WGS) entry which is preliminary data.</text>
</comment>
<dbReference type="GO" id="GO:0003677">
    <property type="term" value="F:DNA binding"/>
    <property type="evidence" value="ECO:0007669"/>
    <property type="project" value="UniProtKB-KW"/>
</dbReference>
<evidence type="ECO:0000256" key="3">
    <source>
        <dbReference type="SAM" id="MobiDB-lite"/>
    </source>
</evidence>
<feature type="domain" description="HTH CENPB-type" evidence="4">
    <location>
        <begin position="69"/>
        <end position="105"/>
    </location>
</feature>
<dbReference type="OrthoDB" id="2435994at2759"/>
<organism evidence="6 7">
    <name type="scientific">Dentiscutata erythropus</name>
    <dbReference type="NCBI Taxonomy" id="1348616"/>
    <lineage>
        <taxon>Eukaryota</taxon>
        <taxon>Fungi</taxon>
        <taxon>Fungi incertae sedis</taxon>
        <taxon>Mucoromycota</taxon>
        <taxon>Glomeromycotina</taxon>
        <taxon>Glomeromycetes</taxon>
        <taxon>Diversisporales</taxon>
        <taxon>Gigasporaceae</taxon>
        <taxon>Dentiscutata</taxon>
    </lineage>
</organism>
<feature type="compositionally biased region" description="Basic and acidic residues" evidence="3">
    <location>
        <begin position="174"/>
        <end position="191"/>
    </location>
</feature>
<reference evidence="6" key="1">
    <citation type="submission" date="2021-06" db="EMBL/GenBank/DDBJ databases">
        <authorList>
            <person name="Kallberg Y."/>
            <person name="Tangrot J."/>
            <person name="Rosling A."/>
        </authorList>
    </citation>
    <scope>NUCLEOTIDE SEQUENCE</scope>
    <source>
        <strain evidence="6">MA453B</strain>
    </source>
</reference>
<dbReference type="InterPro" id="IPR006600">
    <property type="entry name" value="HTH_CenpB_DNA-bd_dom"/>
</dbReference>
<feature type="domain" description="HTH psq-type" evidence="5">
    <location>
        <begin position="14"/>
        <end position="51"/>
    </location>
</feature>
<feature type="region of interest" description="Disordered" evidence="3">
    <location>
        <begin position="134"/>
        <end position="218"/>
    </location>
</feature>
<keyword evidence="2" id="KW-0539">Nucleus</keyword>
<gene>
    <name evidence="6" type="ORF">DERYTH_LOCUS14086</name>
</gene>
<evidence type="ECO:0000256" key="2">
    <source>
        <dbReference type="ARBA" id="ARBA00023242"/>
    </source>
</evidence>
<evidence type="ECO:0000259" key="4">
    <source>
        <dbReference type="Pfam" id="PF03221"/>
    </source>
</evidence>
<dbReference type="EMBL" id="CAJVPY010010345">
    <property type="protein sequence ID" value="CAG8717924.1"/>
    <property type="molecule type" value="Genomic_DNA"/>
</dbReference>
<evidence type="ECO:0000313" key="7">
    <source>
        <dbReference type="Proteomes" id="UP000789405"/>
    </source>
</evidence>
<accession>A0A9N9I347</accession>
<feature type="compositionally biased region" description="Low complexity" evidence="3">
    <location>
        <begin position="134"/>
        <end position="146"/>
    </location>
</feature>
<evidence type="ECO:0000256" key="1">
    <source>
        <dbReference type="ARBA" id="ARBA00023125"/>
    </source>
</evidence>
<feature type="non-terminal residue" evidence="6">
    <location>
        <position position="218"/>
    </location>
</feature>
<proteinExistence type="predicted"/>
<sequence>VIQEGAAGVVLIVTIITYLEKNPTASKHNTAEIFNITTKQLRDWIKKKKELKIAPPFVRRLNTSSHPKYPLLENELKTWIRSLCSSQKVVTQNMVKTKAKQLAKASRFTSIYPKINECKWNNASDSESIIDLTLNNNNENDGGSDSLGEENRNDDNNENGSNKGDDYSNDNDNSEDRDGSGEENRNDDSDNKNSSNEGGDLNDQEDHEEDTYYEDKVI</sequence>
<dbReference type="Pfam" id="PF04218">
    <property type="entry name" value="CENP-B_N"/>
    <property type="match status" value="1"/>
</dbReference>
<dbReference type="Pfam" id="PF03221">
    <property type="entry name" value="HTH_Tnp_Tc5"/>
    <property type="match status" value="1"/>
</dbReference>
<evidence type="ECO:0000313" key="6">
    <source>
        <dbReference type="EMBL" id="CAG8717924.1"/>
    </source>
</evidence>
<dbReference type="InterPro" id="IPR007889">
    <property type="entry name" value="HTH_Psq"/>
</dbReference>
<keyword evidence="1" id="KW-0238">DNA-binding</keyword>
<feature type="non-terminal residue" evidence="6">
    <location>
        <position position="1"/>
    </location>
</feature>
<evidence type="ECO:0000259" key="5">
    <source>
        <dbReference type="Pfam" id="PF04218"/>
    </source>
</evidence>
<keyword evidence="7" id="KW-1185">Reference proteome</keyword>
<feature type="compositionally biased region" description="Acidic residues" evidence="3">
    <location>
        <begin position="200"/>
        <end position="212"/>
    </location>
</feature>
<name>A0A9N9I347_9GLOM</name>